<accession>A0A6A6J173</accession>
<evidence type="ECO:0000313" key="3">
    <source>
        <dbReference type="Proteomes" id="UP000800094"/>
    </source>
</evidence>
<dbReference type="Proteomes" id="UP000800094">
    <property type="component" value="Unassembled WGS sequence"/>
</dbReference>
<dbReference type="GeneID" id="54587661"/>
<keyword evidence="3" id="KW-1185">Reference proteome</keyword>
<name>A0A6A6J173_9PLEO</name>
<gene>
    <name evidence="2" type="ORF">BU26DRAFT_574274</name>
</gene>
<organism evidence="2 3">
    <name type="scientific">Trematosphaeria pertusa</name>
    <dbReference type="NCBI Taxonomy" id="390896"/>
    <lineage>
        <taxon>Eukaryota</taxon>
        <taxon>Fungi</taxon>
        <taxon>Dikarya</taxon>
        <taxon>Ascomycota</taxon>
        <taxon>Pezizomycotina</taxon>
        <taxon>Dothideomycetes</taxon>
        <taxon>Pleosporomycetidae</taxon>
        <taxon>Pleosporales</taxon>
        <taxon>Massarineae</taxon>
        <taxon>Trematosphaeriaceae</taxon>
        <taxon>Trematosphaeria</taxon>
    </lineage>
</organism>
<protein>
    <submittedName>
        <fullName evidence="2">Uncharacterized protein</fullName>
    </submittedName>
</protein>
<evidence type="ECO:0000313" key="2">
    <source>
        <dbReference type="EMBL" id="KAF2256288.1"/>
    </source>
</evidence>
<evidence type="ECO:0000256" key="1">
    <source>
        <dbReference type="SAM" id="MobiDB-lite"/>
    </source>
</evidence>
<dbReference type="EMBL" id="ML987189">
    <property type="protein sequence ID" value="KAF2256288.1"/>
    <property type="molecule type" value="Genomic_DNA"/>
</dbReference>
<dbReference type="AlphaFoldDB" id="A0A6A6J173"/>
<feature type="region of interest" description="Disordered" evidence="1">
    <location>
        <begin position="125"/>
        <end position="150"/>
    </location>
</feature>
<reference evidence="2" key="1">
    <citation type="journal article" date="2020" name="Stud. Mycol.">
        <title>101 Dothideomycetes genomes: a test case for predicting lifestyles and emergence of pathogens.</title>
        <authorList>
            <person name="Haridas S."/>
            <person name="Albert R."/>
            <person name="Binder M."/>
            <person name="Bloem J."/>
            <person name="Labutti K."/>
            <person name="Salamov A."/>
            <person name="Andreopoulos B."/>
            <person name="Baker S."/>
            <person name="Barry K."/>
            <person name="Bills G."/>
            <person name="Bluhm B."/>
            <person name="Cannon C."/>
            <person name="Castanera R."/>
            <person name="Culley D."/>
            <person name="Daum C."/>
            <person name="Ezra D."/>
            <person name="Gonzalez J."/>
            <person name="Henrissat B."/>
            <person name="Kuo A."/>
            <person name="Liang C."/>
            <person name="Lipzen A."/>
            <person name="Lutzoni F."/>
            <person name="Magnuson J."/>
            <person name="Mondo S."/>
            <person name="Nolan M."/>
            <person name="Ohm R."/>
            <person name="Pangilinan J."/>
            <person name="Park H.-J."/>
            <person name="Ramirez L."/>
            <person name="Alfaro M."/>
            <person name="Sun H."/>
            <person name="Tritt A."/>
            <person name="Yoshinaga Y."/>
            <person name="Zwiers L.-H."/>
            <person name="Turgeon B."/>
            <person name="Goodwin S."/>
            <person name="Spatafora J."/>
            <person name="Crous P."/>
            <person name="Grigoriev I."/>
        </authorList>
    </citation>
    <scope>NUCLEOTIDE SEQUENCE</scope>
    <source>
        <strain evidence="2">CBS 122368</strain>
    </source>
</reference>
<proteinExistence type="predicted"/>
<dbReference type="RefSeq" id="XP_033691292.1">
    <property type="nucleotide sequence ID" value="XM_033834331.1"/>
</dbReference>
<sequence length="221" mass="23304">MEPSAACQCATGDRGPGASVGVELGLHEEDDATLIRAIPKRAGSRVHCAPLAAVLLLLAPSLNVQFSSIHPANATTSAAEGAVTRATQVLALQNGDPRCTSSVGSSCAGHHRRGALHQALQRRMADANRKRAGLQREAGQWQPDPGPVPSQGLETKCAKINSCYSLSSASRAEALPACHGQCPQSAPCRDAPEITHRPPLARFEHFLFKATSHFHLSRPCS</sequence>